<comment type="catalytic activity">
    <reaction evidence="1">
        <text>ATP + protein L-histidine = ADP + protein N-phospho-L-histidine.</text>
        <dbReference type="EC" id="2.7.13.3"/>
    </reaction>
</comment>
<reference evidence="14 15" key="1">
    <citation type="submission" date="2018-10" db="EMBL/GenBank/DDBJ databases">
        <title>Tessaracoccus antarcticuss sp. nov., isolated from sediment.</title>
        <authorList>
            <person name="Zhou L.Y."/>
            <person name="Du Z.J."/>
        </authorList>
    </citation>
    <scope>NUCLEOTIDE SEQUENCE [LARGE SCALE GENOMIC DNA]</scope>
    <source>
        <strain evidence="14 15">JDX10</strain>
    </source>
</reference>
<dbReference type="PROSITE" id="PS50109">
    <property type="entry name" value="HIS_KIN"/>
    <property type="match status" value="1"/>
</dbReference>
<dbReference type="InterPro" id="IPR004358">
    <property type="entry name" value="Sig_transdc_His_kin-like_C"/>
</dbReference>
<feature type="domain" description="HAMP" evidence="13">
    <location>
        <begin position="68"/>
        <end position="121"/>
    </location>
</feature>
<evidence type="ECO:0000259" key="13">
    <source>
        <dbReference type="PROSITE" id="PS50885"/>
    </source>
</evidence>
<dbReference type="EMBL" id="REFW01000001">
    <property type="protein sequence ID" value="RMB62453.1"/>
    <property type="molecule type" value="Genomic_DNA"/>
</dbReference>
<evidence type="ECO:0000256" key="5">
    <source>
        <dbReference type="ARBA" id="ARBA00022679"/>
    </source>
</evidence>
<keyword evidence="5" id="KW-0808">Transferase</keyword>
<evidence type="ECO:0000256" key="2">
    <source>
        <dbReference type="ARBA" id="ARBA00004236"/>
    </source>
</evidence>
<evidence type="ECO:0000256" key="10">
    <source>
        <dbReference type="SAM" id="MobiDB-lite"/>
    </source>
</evidence>
<dbReference type="Gene3D" id="1.10.287.130">
    <property type="match status" value="1"/>
</dbReference>
<comment type="subcellular location">
    <subcellularLocation>
        <location evidence="2">Cell membrane</location>
    </subcellularLocation>
</comment>
<dbReference type="PANTHER" id="PTHR43711:SF1">
    <property type="entry name" value="HISTIDINE KINASE 1"/>
    <property type="match status" value="1"/>
</dbReference>
<proteinExistence type="predicted"/>
<dbReference type="Gene3D" id="3.30.565.10">
    <property type="entry name" value="Histidine kinase-like ATPase, C-terminal domain"/>
    <property type="match status" value="1"/>
</dbReference>
<evidence type="ECO:0000256" key="7">
    <source>
        <dbReference type="ARBA" id="ARBA00022777"/>
    </source>
</evidence>
<sequence>MTVSIVVAAALVGPAVFNDHMRRAGHGDQPDVLEHAQEAFYSAGLQSIGIGLLVAAVGALLVSVVTTRRLGRWLDALGRGALRVSAGRYDQPVQLDGSSPELERVADAFNGMSAQIQTTEARRRTLLTDVAHELRTPIAAIDVTLEALEDGVLIPGPDTYATLRAQSARLARLASDIRDVSTAEEGRPRLSLEDISTANVLEAFARQWTQRFAEAGVGLVIPAGPGVTIHADRARIGQVLDNLLANALRHTFSGGHVEVRCSVSDGLVLVEVVDDGEGIDPRALPHVMERFYRADPARSRADGSGTGVGLAIARAIARAHGGDLQAHSDGPGRGATFTLSLPSSPNLHRS</sequence>
<dbReference type="EC" id="2.7.13.3" evidence="3"/>
<keyword evidence="9" id="KW-0902">Two-component regulatory system</keyword>
<keyword evidence="11" id="KW-0472">Membrane</keyword>
<dbReference type="PANTHER" id="PTHR43711">
    <property type="entry name" value="TWO-COMPONENT HISTIDINE KINASE"/>
    <property type="match status" value="1"/>
</dbReference>
<dbReference type="GO" id="GO:0005886">
    <property type="term" value="C:plasma membrane"/>
    <property type="evidence" value="ECO:0007669"/>
    <property type="project" value="UniProtKB-SubCell"/>
</dbReference>
<dbReference type="AlphaFoldDB" id="A0A3M0GLE6"/>
<dbReference type="InterPro" id="IPR003661">
    <property type="entry name" value="HisK_dim/P_dom"/>
</dbReference>
<dbReference type="SMART" id="SM00388">
    <property type="entry name" value="HisKA"/>
    <property type="match status" value="1"/>
</dbReference>
<comment type="caution">
    <text evidence="14">The sequence shown here is derived from an EMBL/GenBank/DDBJ whole genome shotgun (WGS) entry which is preliminary data.</text>
</comment>
<evidence type="ECO:0000313" key="14">
    <source>
        <dbReference type="EMBL" id="RMB62453.1"/>
    </source>
</evidence>
<dbReference type="InterPro" id="IPR036890">
    <property type="entry name" value="HATPase_C_sf"/>
</dbReference>
<keyword evidence="15" id="KW-1185">Reference proteome</keyword>
<dbReference type="SUPFAM" id="SSF47384">
    <property type="entry name" value="Homodimeric domain of signal transducing histidine kinase"/>
    <property type="match status" value="1"/>
</dbReference>
<protein>
    <recommendedName>
        <fullName evidence="3">histidine kinase</fullName>
        <ecNumber evidence="3">2.7.13.3</ecNumber>
    </recommendedName>
</protein>
<dbReference type="SMART" id="SM00304">
    <property type="entry name" value="HAMP"/>
    <property type="match status" value="1"/>
</dbReference>
<dbReference type="PRINTS" id="PR00344">
    <property type="entry name" value="BCTRLSENSOR"/>
</dbReference>
<feature type="domain" description="Histidine kinase" evidence="12">
    <location>
        <begin position="129"/>
        <end position="345"/>
    </location>
</feature>
<feature type="region of interest" description="Disordered" evidence="10">
    <location>
        <begin position="322"/>
        <end position="350"/>
    </location>
</feature>
<dbReference type="Gene3D" id="6.10.340.10">
    <property type="match status" value="1"/>
</dbReference>
<dbReference type="InterPro" id="IPR050736">
    <property type="entry name" value="Sensor_HK_Regulatory"/>
</dbReference>
<dbReference type="Pfam" id="PF02518">
    <property type="entry name" value="HATPase_c"/>
    <property type="match status" value="1"/>
</dbReference>
<dbReference type="Pfam" id="PF00672">
    <property type="entry name" value="HAMP"/>
    <property type="match status" value="1"/>
</dbReference>
<gene>
    <name evidence="14" type="ORF">EAX62_04090</name>
</gene>
<evidence type="ECO:0000256" key="1">
    <source>
        <dbReference type="ARBA" id="ARBA00000085"/>
    </source>
</evidence>
<evidence type="ECO:0000259" key="12">
    <source>
        <dbReference type="PROSITE" id="PS50109"/>
    </source>
</evidence>
<evidence type="ECO:0000256" key="11">
    <source>
        <dbReference type="SAM" id="Phobius"/>
    </source>
</evidence>
<dbReference type="InterPro" id="IPR005467">
    <property type="entry name" value="His_kinase_dom"/>
</dbReference>
<dbReference type="CDD" id="cd00082">
    <property type="entry name" value="HisKA"/>
    <property type="match status" value="1"/>
</dbReference>
<dbReference type="InterPro" id="IPR003660">
    <property type="entry name" value="HAMP_dom"/>
</dbReference>
<feature type="transmembrane region" description="Helical" evidence="11">
    <location>
        <begin position="41"/>
        <end position="65"/>
    </location>
</feature>
<evidence type="ECO:0000256" key="9">
    <source>
        <dbReference type="ARBA" id="ARBA00023012"/>
    </source>
</evidence>
<evidence type="ECO:0000313" key="15">
    <source>
        <dbReference type="Proteomes" id="UP000275256"/>
    </source>
</evidence>
<dbReference type="PROSITE" id="PS50885">
    <property type="entry name" value="HAMP"/>
    <property type="match status" value="1"/>
</dbReference>
<dbReference type="InterPro" id="IPR003594">
    <property type="entry name" value="HATPase_dom"/>
</dbReference>
<dbReference type="InterPro" id="IPR036097">
    <property type="entry name" value="HisK_dim/P_sf"/>
</dbReference>
<evidence type="ECO:0000256" key="3">
    <source>
        <dbReference type="ARBA" id="ARBA00012438"/>
    </source>
</evidence>
<dbReference type="FunFam" id="3.30.565.10:FF:000006">
    <property type="entry name" value="Sensor histidine kinase WalK"/>
    <property type="match status" value="1"/>
</dbReference>
<feature type="compositionally biased region" description="Polar residues" evidence="10">
    <location>
        <begin position="337"/>
        <end position="350"/>
    </location>
</feature>
<accession>A0A3M0GLE6</accession>
<keyword evidence="8 11" id="KW-1133">Transmembrane helix</keyword>
<dbReference type="OrthoDB" id="9757990at2"/>
<dbReference type="CDD" id="cd00075">
    <property type="entry name" value="HATPase"/>
    <property type="match status" value="1"/>
</dbReference>
<dbReference type="CDD" id="cd06225">
    <property type="entry name" value="HAMP"/>
    <property type="match status" value="1"/>
</dbReference>
<organism evidence="14 15">
    <name type="scientific">Tessaracoccus antarcticus</name>
    <dbReference type="NCBI Taxonomy" id="2479848"/>
    <lineage>
        <taxon>Bacteria</taxon>
        <taxon>Bacillati</taxon>
        <taxon>Actinomycetota</taxon>
        <taxon>Actinomycetes</taxon>
        <taxon>Propionibacteriales</taxon>
        <taxon>Propionibacteriaceae</taxon>
        <taxon>Tessaracoccus</taxon>
    </lineage>
</organism>
<keyword evidence="4" id="KW-0597">Phosphoprotein</keyword>
<evidence type="ECO:0000256" key="6">
    <source>
        <dbReference type="ARBA" id="ARBA00022692"/>
    </source>
</evidence>
<name>A0A3M0GLE6_9ACTN</name>
<dbReference type="Pfam" id="PF00512">
    <property type="entry name" value="HisKA"/>
    <property type="match status" value="1"/>
</dbReference>
<dbReference type="Proteomes" id="UP000275256">
    <property type="component" value="Unassembled WGS sequence"/>
</dbReference>
<keyword evidence="6 11" id="KW-0812">Transmembrane</keyword>
<evidence type="ECO:0000256" key="4">
    <source>
        <dbReference type="ARBA" id="ARBA00022553"/>
    </source>
</evidence>
<keyword evidence="7 14" id="KW-0418">Kinase</keyword>
<dbReference type="SMART" id="SM00387">
    <property type="entry name" value="HATPase_c"/>
    <property type="match status" value="1"/>
</dbReference>
<dbReference type="GO" id="GO:0000155">
    <property type="term" value="F:phosphorelay sensor kinase activity"/>
    <property type="evidence" value="ECO:0007669"/>
    <property type="project" value="InterPro"/>
</dbReference>
<evidence type="ECO:0000256" key="8">
    <source>
        <dbReference type="ARBA" id="ARBA00022989"/>
    </source>
</evidence>
<dbReference type="SUPFAM" id="SSF55874">
    <property type="entry name" value="ATPase domain of HSP90 chaperone/DNA topoisomerase II/histidine kinase"/>
    <property type="match status" value="1"/>
</dbReference>